<keyword evidence="7" id="KW-0808">Transferase</keyword>
<dbReference type="Proteomes" id="UP000766698">
    <property type="component" value="Unassembled WGS sequence"/>
</dbReference>
<evidence type="ECO:0000256" key="12">
    <source>
        <dbReference type="SAM" id="MobiDB-lite"/>
    </source>
</evidence>
<dbReference type="InterPro" id="IPR000682">
    <property type="entry name" value="PCMT"/>
</dbReference>
<sequence>MVRRMDQGGVVLPTRLAEAFLNTPRHPFVPVFYRREAEKFVPQHSADGDLPRWLSEVYADDSLITEVDGVHAEDAGASTVEGVPTSSSTAPSLMADMLDALDVRPDTRILEVGTGTGYNAALLCNLAGAENVTTVDYSERLTRTAQARLEALGLHPVVHHGDGAQGAPAHAPFDRIIATCSVRRIPASWFDQLALDGIMVVPIKGALAGGMLARLKKRPDGTAAGHILHTPAAFMPLHSGQQQRRPVPEPTGGTSRPSELSGSVLDDWTFSFFAELHLTPTTLREYHREADGSHVTTLFDPREGSCTRVTDQPEAPTARVQASGPRDLWAPIEKAHDHWLSLNRPRREWFTITATPDMQTVTYTDPTGSLHHWAL</sequence>
<dbReference type="CDD" id="cd02440">
    <property type="entry name" value="AdoMet_MTases"/>
    <property type="match status" value="1"/>
</dbReference>
<dbReference type="GO" id="GO:0032259">
    <property type="term" value="P:methylation"/>
    <property type="evidence" value="ECO:0007669"/>
    <property type="project" value="UniProtKB-KW"/>
</dbReference>
<evidence type="ECO:0000256" key="3">
    <source>
        <dbReference type="ARBA" id="ARBA00011890"/>
    </source>
</evidence>
<keyword evidence="6 13" id="KW-0489">Methyltransferase</keyword>
<dbReference type="SUPFAM" id="SSF53335">
    <property type="entry name" value="S-adenosyl-L-methionine-dependent methyltransferases"/>
    <property type="match status" value="1"/>
</dbReference>
<keyword evidence="8" id="KW-0949">S-adenosyl-L-methionine</keyword>
<feature type="region of interest" description="Disordered" evidence="12">
    <location>
        <begin position="236"/>
        <end position="260"/>
    </location>
</feature>
<comment type="subcellular location">
    <subcellularLocation>
        <location evidence="1">Cytoplasm</location>
    </subcellularLocation>
</comment>
<accession>A0ABR6EJV1</accession>
<gene>
    <name evidence="13" type="ORF">GL263_18910</name>
</gene>
<evidence type="ECO:0000313" key="14">
    <source>
        <dbReference type="Proteomes" id="UP000766698"/>
    </source>
</evidence>
<keyword evidence="5" id="KW-0963">Cytoplasm</keyword>
<protein>
    <recommendedName>
        <fullName evidence="4">Protein-L-isoaspartate O-methyltransferase</fullName>
        <ecNumber evidence="3">2.1.1.77</ecNumber>
    </recommendedName>
    <alternativeName>
        <fullName evidence="11">L-isoaspartyl protein carboxyl methyltransferase</fullName>
    </alternativeName>
    <alternativeName>
        <fullName evidence="9">Protein L-isoaspartyl methyltransferase</fullName>
    </alternativeName>
    <alternativeName>
        <fullName evidence="10">Protein-beta-aspartate methyltransferase</fullName>
    </alternativeName>
</protein>
<evidence type="ECO:0000256" key="10">
    <source>
        <dbReference type="ARBA" id="ARBA00031323"/>
    </source>
</evidence>
<proteinExistence type="inferred from homology"/>
<reference evidence="14" key="1">
    <citation type="journal article" date="2020" name="Syst. Appl. Microbiol.">
        <title>Streptomyces alkaliterrae sp. nov., isolated from an alkaline soil, and emended descriptions of Streptomyces alkaliphilus, Streptomyces calidiresistens and Streptomyces durbertensis.</title>
        <authorList>
            <person name="Swiecimska M."/>
            <person name="Golinska P."/>
            <person name="Nouioui I."/>
            <person name="Wypij M."/>
            <person name="Rai M."/>
            <person name="Sangal V."/>
            <person name="Goodfellow M."/>
        </authorList>
    </citation>
    <scope>NUCLEOTIDE SEQUENCE [LARGE SCALE GENOMIC DNA]</scope>
    <source>
        <strain evidence="14">DSM 104538</strain>
    </source>
</reference>
<evidence type="ECO:0000256" key="6">
    <source>
        <dbReference type="ARBA" id="ARBA00022603"/>
    </source>
</evidence>
<keyword evidence="14" id="KW-1185">Reference proteome</keyword>
<organism evidence="13 14">
    <name type="scientific">Streptomyces durbertensis</name>
    <dbReference type="NCBI Taxonomy" id="2448886"/>
    <lineage>
        <taxon>Bacteria</taxon>
        <taxon>Bacillati</taxon>
        <taxon>Actinomycetota</taxon>
        <taxon>Actinomycetes</taxon>
        <taxon>Kitasatosporales</taxon>
        <taxon>Streptomycetaceae</taxon>
        <taxon>Streptomyces</taxon>
    </lineage>
</organism>
<dbReference type="PANTHER" id="PTHR11579:SF0">
    <property type="entry name" value="PROTEIN-L-ISOASPARTATE(D-ASPARTATE) O-METHYLTRANSFERASE"/>
    <property type="match status" value="1"/>
</dbReference>
<dbReference type="Gene3D" id="3.40.50.150">
    <property type="entry name" value="Vaccinia Virus protein VP39"/>
    <property type="match status" value="1"/>
</dbReference>
<evidence type="ECO:0000256" key="5">
    <source>
        <dbReference type="ARBA" id="ARBA00022490"/>
    </source>
</evidence>
<dbReference type="Pfam" id="PF01135">
    <property type="entry name" value="PCMT"/>
    <property type="match status" value="1"/>
</dbReference>
<evidence type="ECO:0000256" key="8">
    <source>
        <dbReference type="ARBA" id="ARBA00022691"/>
    </source>
</evidence>
<evidence type="ECO:0000256" key="9">
    <source>
        <dbReference type="ARBA" id="ARBA00030757"/>
    </source>
</evidence>
<evidence type="ECO:0000256" key="11">
    <source>
        <dbReference type="ARBA" id="ARBA00031350"/>
    </source>
</evidence>
<evidence type="ECO:0000256" key="2">
    <source>
        <dbReference type="ARBA" id="ARBA00005369"/>
    </source>
</evidence>
<evidence type="ECO:0000256" key="7">
    <source>
        <dbReference type="ARBA" id="ARBA00022679"/>
    </source>
</evidence>
<comment type="similarity">
    <text evidence="2">Belongs to the methyltransferase superfamily. L-isoaspartyl/D-aspartyl protein methyltransferase family.</text>
</comment>
<evidence type="ECO:0000313" key="13">
    <source>
        <dbReference type="EMBL" id="MBB1245613.1"/>
    </source>
</evidence>
<dbReference type="EC" id="2.1.1.77" evidence="3"/>
<dbReference type="InterPro" id="IPR029063">
    <property type="entry name" value="SAM-dependent_MTases_sf"/>
</dbReference>
<name>A0ABR6EJV1_9ACTN</name>
<dbReference type="EMBL" id="WMLF01000313">
    <property type="protein sequence ID" value="MBB1245613.1"/>
    <property type="molecule type" value="Genomic_DNA"/>
</dbReference>
<dbReference type="RefSeq" id="WP_182856919.1">
    <property type="nucleotide sequence ID" value="NZ_WMLF01000313.1"/>
</dbReference>
<evidence type="ECO:0000256" key="1">
    <source>
        <dbReference type="ARBA" id="ARBA00004496"/>
    </source>
</evidence>
<comment type="caution">
    <text evidence="13">The sequence shown here is derived from an EMBL/GenBank/DDBJ whole genome shotgun (WGS) entry which is preliminary data.</text>
</comment>
<evidence type="ECO:0000256" key="4">
    <source>
        <dbReference type="ARBA" id="ARBA00013346"/>
    </source>
</evidence>
<dbReference type="GO" id="GO:0008168">
    <property type="term" value="F:methyltransferase activity"/>
    <property type="evidence" value="ECO:0007669"/>
    <property type="project" value="UniProtKB-KW"/>
</dbReference>
<dbReference type="PANTHER" id="PTHR11579">
    <property type="entry name" value="PROTEIN-L-ISOASPARTATE O-METHYLTRANSFERASE"/>
    <property type="match status" value="1"/>
</dbReference>